<comment type="caution">
    <text evidence="4">The sequence shown here is derived from an EMBL/GenBank/DDBJ whole genome shotgun (WGS) entry which is preliminary data.</text>
</comment>
<feature type="transmembrane region" description="Helical" evidence="3">
    <location>
        <begin position="533"/>
        <end position="555"/>
    </location>
</feature>
<reference evidence="4 5" key="1">
    <citation type="submission" date="2016-08" db="EMBL/GenBank/DDBJ databases">
        <title>A Parts List for Fungal Cellulosomes Revealed by Comparative Genomics.</title>
        <authorList>
            <consortium name="DOE Joint Genome Institute"/>
            <person name="Haitjema C.H."/>
            <person name="Gilmore S.P."/>
            <person name="Henske J.K."/>
            <person name="Solomon K.V."/>
            <person name="De Groot R."/>
            <person name="Kuo A."/>
            <person name="Mondo S.J."/>
            <person name="Salamov A.A."/>
            <person name="Labutti K."/>
            <person name="Zhao Z."/>
            <person name="Chiniquy J."/>
            <person name="Barry K."/>
            <person name="Brewer H.M."/>
            <person name="Purvine S.O."/>
            <person name="Wright A.T."/>
            <person name="Boxma B."/>
            <person name="Van Alen T."/>
            <person name="Hackstein J.H."/>
            <person name="Baker S.E."/>
            <person name="Grigoriev I.V."/>
            <person name="O'Malley M.A."/>
        </authorList>
    </citation>
    <scope>NUCLEOTIDE SEQUENCE [LARGE SCALE GENOMIC DNA]</scope>
    <source>
        <strain evidence="4 5">S4</strain>
    </source>
</reference>
<feature type="transmembrane region" description="Helical" evidence="3">
    <location>
        <begin position="485"/>
        <end position="503"/>
    </location>
</feature>
<feature type="transmembrane region" description="Helical" evidence="3">
    <location>
        <begin position="787"/>
        <end position="807"/>
    </location>
</feature>
<organism evidence="4 5">
    <name type="scientific">Anaeromyces robustus</name>
    <dbReference type="NCBI Taxonomy" id="1754192"/>
    <lineage>
        <taxon>Eukaryota</taxon>
        <taxon>Fungi</taxon>
        <taxon>Fungi incertae sedis</taxon>
        <taxon>Chytridiomycota</taxon>
        <taxon>Chytridiomycota incertae sedis</taxon>
        <taxon>Neocallimastigomycetes</taxon>
        <taxon>Neocallimastigales</taxon>
        <taxon>Neocallimastigaceae</taxon>
        <taxon>Anaeromyces</taxon>
    </lineage>
</organism>
<protein>
    <recommendedName>
        <fullName evidence="6">DUF2339 domain-containing protein</fullName>
    </recommendedName>
</protein>
<feature type="coiled-coil region" evidence="1">
    <location>
        <begin position="5"/>
        <end position="46"/>
    </location>
</feature>
<feature type="transmembrane region" description="Helical" evidence="3">
    <location>
        <begin position="310"/>
        <end position="329"/>
    </location>
</feature>
<keyword evidence="3" id="KW-0812">Transmembrane</keyword>
<keyword evidence="3" id="KW-1133">Transmembrane helix</keyword>
<gene>
    <name evidence="4" type="ORF">BCR32DRAFT_329953</name>
</gene>
<feature type="transmembrane region" description="Helical" evidence="3">
    <location>
        <begin position="254"/>
        <end position="271"/>
    </location>
</feature>
<feature type="region of interest" description="Disordered" evidence="2">
    <location>
        <begin position="59"/>
        <end position="95"/>
    </location>
</feature>
<keyword evidence="3" id="KW-0472">Membrane</keyword>
<accession>A0A1Y1WP05</accession>
<proteinExistence type="predicted"/>
<evidence type="ECO:0000256" key="1">
    <source>
        <dbReference type="SAM" id="Coils"/>
    </source>
</evidence>
<feature type="transmembrane region" description="Helical" evidence="3">
    <location>
        <begin position="364"/>
        <end position="388"/>
    </location>
</feature>
<feature type="transmembrane region" description="Helical" evidence="3">
    <location>
        <begin position="145"/>
        <end position="167"/>
    </location>
</feature>
<feature type="transmembrane region" description="Helical" evidence="3">
    <location>
        <begin position="395"/>
        <end position="417"/>
    </location>
</feature>
<evidence type="ECO:0008006" key="6">
    <source>
        <dbReference type="Google" id="ProtNLM"/>
    </source>
</evidence>
<feature type="transmembrane region" description="Helical" evidence="3">
    <location>
        <begin position="205"/>
        <end position="225"/>
    </location>
</feature>
<feature type="transmembrane region" description="Helical" evidence="3">
    <location>
        <begin position="562"/>
        <end position="579"/>
    </location>
</feature>
<feature type="transmembrane region" description="Helical" evidence="3">
    <location>
        <begin position="231"/>
        <end position="247"/>
    </location>
</feature>
<feature type="transmembrane region" description="Helical" evidence="3">
    <location>
        <begin position="173"/>
        <end position="193"/>
    </location>
</feature>
<feature type="transmembrane region" description="Helical" evidence="3">
    <location>
        <begin position="758"/>
        <end position="775"/>
    </location>
</feature>
<keyword evidence="5" id="KW-1185">Reference proteome</keyword>
<feature type="transmembrane region" description="Helical" evidence="3">
    <location>
        <begin position="455"/>
        <end position="479"/>
    </location>
</feature>
<feature type="compositionally biased region" description="Low complexity" evidence="2">
    <location>
        <begin position="67"/>
        <end position="79"/>
    </location>
</feature>
<feature type="transmembrane region" description="Helical" evidence="3">
    <location>
        <begin position="585"/>
        <end position="610"/>
    </location>
</feature>
<evidence type="ECO:0000313" key="5">
    <source>
        <dbReference type="Proteomes" id="UP000193944"/>
    </source>
</evidence>
<feature type="transmembrane region" description="Helical" evidence="3">
    <location>
        <begin position="341"/>
        <end position="358"/>
    </location>
</feature>
<evidence type="ECO:0000256" key="2">
    <source>
        <dbReference type="SAM" id="MobiDB-lite"/>
    </source>
</evidence>
<dbReference type="AlphaFoldDB" id="A0A1Y1WP05"/>
<keyword evidence="1" id="KW-0175">Coiled coil</keyword>
<dbReference type="OrthoDB" id="2158106at2759"/>
<feature type="transmembrane region" description="Helical" evidence="3">
    <location>
        <begin position="679"/>
        <end position="699"/>
    </location>
</feature>
<feature type="transmembrane region" description="Helical" evidence="3">
    <location>
        <begin position="423"/>
        <end position="443"/>
    </location>
</feature>
<sequence>MGDHWGKNKKKVKDLEKEIQELTRKVATLEEGLKTAESFINNLKNNNINNININNNIMPEATTSGSNDNNNDNDNNNNNSAVSTESTKQKKVNYKRSKRVQTPLLTFSEDEINNIEQVVEIEQEPSEHSKNPIKKQNAESWIGKILMGVIASVLVFIALVTFAKIILPYLTDPIKIALMFIASIALTGAGYILNRKNPENTFYKALLACGAACIYISILVTNLYFKATTPVVTYILITIWAIIITFLRKGKQDWLFFVIGNVGYVGSIVYSESLIKHDINSYEVSVNNTSNNSTSFKTIKEETISKDKNLIIPVLIYIIMIGIVYQVIYWKTKLQKCIQSIINILALLLFQIIMSVKYRDITEVTVISIVTISLALTSSIVYIVADFFKPKKMKFYISIANTLVYLLSFLVLCITLEENIPTLLFFFVVIIPAIIFEIINIYWRYKNNVKSCGEISLSETTIINTIFSTILFIIAASIVGISKHFIFYSGIVLIFYALILLYGMFTKDILFKYQGWIMIGFCMILEMKTEIKLPFVITATILTLLLFIIESVIFNDSEFFKVLNYIVLLIWIIRIGIYICDEIKAHEYFVMLIIYGIMGLINVVLIFTKFYKTKGKEEGKNVHIVLDIINLIYIIYGTFVINILNDRIDRHKSINYSYSSQSDDQVTKEKEKSILDNEMLLLILHMIIVFILACINLPLKEKGNKERYIYTAVKFACLIIFSLKTFNVPNIAISITMIAFAVVCITIGFKNRLIGKELRILGLGLTLVFVVKLLVFDIDFSTSTLRAVGFLIAGVLCFGISAIYNYFEKQGKNNESEPLE</sequence>
<feature type="transmembrane region" description="Helical" evidence="3">
    <location>
        <begin position="622"/>
        <end position="644"/>
    </location>
</feature>
<reference evidence="4 5" key="2">
    <citation type="submission" date="2016-08" db="EMBL/GenBank/DDBJ databases">
        <title>Pervasive Adenine N6-methylation of Active Genes in Fungi.</title>
        <authorList>
            <consortium name="DOE Joint Genome Institute"/>
            <person name="Mondo S.J."/>
            <person name="Dannebaum R.O."/>
            <person name="Kuo R.C."/>
            <person name="Labutti K."/>
            <person name="Haridas S."/>
            <person name="Kuo A."/>
            <person name="Salamov A."/>
            <person name="Ahrendt S.R."/>
            <person name="Lipzen A."/>
            <person name="Sullivan W."/>
            <person name="Andreopoulos W.B."/>
            <person name="Clum A."/>
            <person name="Lindquist E."/>
            <person name="Daum C."/>
            <person name="Ramamoorthy G.K."/>
            <person name="Gryganskyi A."/>
            <person name="Culley D."/>
            <person name="Magnuson J.K."/>
            <person name="James T.Y."/>
            <person name="O'Malley M.A."/>
            <person name="Stajich J.E."/>
            <person name="Spatafora J.W."/>
            <person name="Visel A."/>
            <person name="Grigoriev I.V."/>
        </authorList>
    </citation>
    <scope>NUCLEOTIDE SEQUENCE [LARGE SCALE GENOMIC DNA]</scope>
    <source>
        <strain evidence="4 5">S4</strain>
    </source>
</reference>
<dbReference type="EMBL" id="MCFG01000378">
    <property type="protein sequence ID" value="ORX75105.1"/>
    <property type="molecule type" value="Genomic_DNA"/>
</dbReference>
<evidence type="ECO:0000256" key="3">
    <source>
        <dbReference type="SAM" id="Phobius"/>
    </source>
</evidence>
<feature type="transmembrane region" description="Helical" evidence="3">
    <location>
        <begin position="731"/>
        <end position="749"/>
    </location>
</feature>
<evidence type="ECO:0000313" key="4">
    <source>
        <dbReference type="EMBL" id="ORX75105.1"/>
    </source>
</evidence>
<name>A0A1Y1WP05_9FUNG</name>
<dbReference type="Proteomes" id="UP000193944">
    <property type="component" value="Unassembled WGS sequence"/>
</dbReference>